<keyword evidence="7" id="KW-0539">Nucleus</keyword>
<organism evidence="12">
    <name type="scientific">Gongylonema pulchrum</name>
    <dbReference type="NCBI Taxonomy" id="637853"/>
    <lineage>
        <taxon>Eukaryota</taxon>
        <taxon>Metazoa</taxon>
        <taxon>Ecdysozoa</taxon>
        <taxon>Nematoda</taxon>
        <taxon>Chromadorea</taxon>
        <taxon>Rhabditida</taxon>
        <taxon>Spirurina</taxon>
        <taxon>Spiruromorpha</taxon>
        <taxon>Spiruroidea</taxon>
        <taxon>Gongylonematidae</taxon>
        <taxon>Gongylonema</taxon>
    </lineage>
</organism>
<dbReference type="InterPro" id="IPR025086">
    <property type="entry name" value="SDE2/SF3A3_SAP"/>
</dbReference>
<keyword evidence="8" id="KW-0131">Cell cycle</keyword>
<dbReference type="Pfam" id="PF13297">
    <property type="entry name" value="SDE2_2C"/>
    <property type="match status" value="1"/>
</dbReference>
<comment type="subcellular location">
    <subcellularLocation>
        <location evidence="2">Cytoplasm</location>
    </subcellularLocation>
    <subcellularLocation>
        <location evidence="1">Nucleus</location>
    </subcellularLocation>
</comment>
<evidence type="ECO:0000259" key="11">
    <source>
        <dbReference type="Pfam" id="PF22782"/>
    </source>
</evidence>
<evidence type="ECO:0000256" key="3">
    <source>
        <dbReference type="ARBA" id="ARBA00008726"/>
    </source>
</evidence>
<evidence type="ECO:0000256" key="9">
    <source>
        <dbReference type="SAM" id="MobiDB-lite"/>
    </source>
</evidence>
<keyword evidence="4" id="KW-0963">Cytoplasm</keyword>
<keyword evidence="6" id="KW-0508">mRNA splicing</keyword>
<evidence type="ECO:0000256" key="6">
    <source>
        <dbReference type="ARBA" id="ARBA00023187"/>
    </source>
</evidence>
<evidence type="ECO:0000259" key="10">
    <source>
        <dbReference type="Pfam" id="PF13297"/>
    </source>
</evidence>
<comment type="similarity">
    <text evidence="3">Belongs to the SDE2 family.</text>
</comment>
<evidence type="ECO:0000313" key="12">
    <source>
        <dbReference type="WBParaSite" id="GPUH_0001025501-mRNA-1"/>
    </source>
</evidence>
<evidence type="ECO:0000256" key="2">
    <source>
        <dbReference type="ARBA" id="ARBA00004496"/>
    </source>
</evidence>
<evidence type="ECO:0000256" key="1">
    <source>
        <dbReference type="ARBA" id="ARBA00004123"/>
    </source>
</evidence>
<dbReference type="Pfam" id="PF22782">
    <property type="entry name" value="SDE2"/>
    <property type="match status" value="1"/>
</dbReference>
<dbReference type="InterPro" id="IPR053822">
    <property type="entry name" value="SDE2-like_dom"/>
</dbReference>
<dbReference type="WBParaSite" id="GPUH_0001025501-mRNA-1">
    <property type="protein sequence ID" value="GPUH_0001025501-mRNA-1"/>
    <property type="gene ID" value="GPUH_0001025501"/>
</dbReference>
<evidence type="ECO:0000256" key="4">
    <source>
        <dbReference type="ARBA" id="ARBA00022490"/>
    </source>
</evidence>
<dbReference type="InterPro" id="IPR051421">
    <property type="entry name" value="RNA_Proc_DNA_Dmg_Regulator"/>
</dbReference>
<dbReference type="AlphaFoldDB" id="A0A183DNF1"/>
<dbReference type="PANTHER" id="PTHR12786:SF1">
    <property type="entry name" value="SPLICING REGULATOR SDE2"/>
    <property type="match status" value="1"/>
</dbReference>
<dbReference type="GO" id="GO:0006397">
    <property type="term" value="P:mRNA processing"/>
    <property type="evidence" value="ECO:0007669"/>
    <property type="project" value="UniProtKB-KW"/>
</dbReference>
<dbReference type="GO" id="GO:0005634">
    <property type="term" value="C:nucleus"/>
    <property type="evidence" value="ECO:0007669"/>
    <property type="project" value="UniProtKB-SubCell"/>
</dbReference>
<accession>A0A183DNF1</accession>
<evidence type="ECO:0000256" key="7">
    <source>
        <dbReference type="ARBA" id="ARBA00023242"/>
    </source>
</evidence>
<feature type="domain" description="SDE2-like" evidence="11">
    <location>
        <begin position="49"/>
        <end position="138"/>
    </location>
</feature>
<keyword evidence="5" id="KW-0507">mRNA processing</keyword>
<dbReference type="GO" id="GO:0008380">
    <property type="term" value="P:RNA splicing"/>
    <property type="evidence" value="ECO:0007669"/>
    <property type="project" value="UniProtKB-KW"/>
</dbReference>
<dbReference type="GO" id="GO:0005737">
    <property type="term" value="C:cytoplasm"/>
    <property type="evidence" value="ECO:0007669"/>
    <property type="project" value="UniProtKB-SubCell"/>
</dbReference>
<dbReference type="PANTHER" id="PTHR12786">
    <property type="entry name" value="SPLICING FACTOR SF3A-RELATED"/>
    <property type="match status" value="1"/>
</dbReference>
<feature type="domain" description="SDE2/SF3A3 SAP" evidence="10">
    <location>
        <begin position="241"/>
        <end position="309"/>
    </location>
</feature>
<protein>
    <submittedName>
        <fullName evidence="12">Replication stress response regulator SDE2</fullName>
    </submittedName>
</protein>
<evidence type="ECO:0000256" key="8">
    <source>
        <dbReference type="ARBA" id="ARBA00023306"/>
    </source>
</evidence>
<feature type="region of interest" description="Disordered" evidence="9">
    <location>
        <begin position="92"/>
        <end position="121"/>
    </location>
</feature>
<name>A0A183DNF1_9BILA</name>
<proteinExistence type="inferred from homology"/>
<reference evidence="12" key="1">
    <citation type="submission" date="2016-06" db="UniProtKB">
        <authorList>
            <consortium name="WormBaseParasite"/>
        </authorList>
    </citation>
    <scope>IDENTIFICATION</scope>
</reference>
<evidence type="ECO:0000256" key="5">
    <source>
        <dbReference type="ARBA" id="ARBA00022664"/>
    </source>
</evidence>
<sequence>LSDFTLPLSMHPQDILASNSFLSADWLHFLPADSFYVTVDGKVVDWRRFGSLLRSFRIHRSTNQLMCRDLSGRRLVDIKEEEKLRKWIEKAGEREEEKRRRRQEKYEKLKSGPPKHDFNDPNFIETREKILEETDEAFDAGIAAVKGLKSCKEDELRPPKLEFVKTVEDDVVVGHGSKRKQISDTAECKRPKLEDHSCGTSAVAAVNSTNAKDDTTNDITPVNLKNDNEERSIPLIPRKCESSEKAAIVFEDINLDDYNSSESLQHLGLDHLKHALEVRGLKCGGSLAERAARLYSVKGLKPEQFPKNVRAGGKAKKK</sequence>